<dbReference type="RefSeq" id="WP_137338831.1">
    <property type="nucleotide sequence ID" value="NZ_BSQH01000012.1"/>
</dbReference>
<dbReference type="EMBL" id="SZVO01000002">
    <property type="protein sequence ID" value="TKT93155.1"/>
    <property type="molecule type" value="Genomic_DNA"/>
</dbReference>
<proteinExistence type="predicted"/>
<name>A0A4U6D957_9BACT</name>
<gene>
    <name evidence="1" type="ORF">FDK13_04690</name>
</gene>
<dbReference type="Proteomes" id="UP000304900">
    <property type="component" value="Unassembled WGS sequence"/>
</dbReference>
<organism evidence="1 2">
    <name type="scientific">Dyadobacter frigoris</name>
    <dbReference type="NCBI Taxonomy" id="2576211"/>
    <lineage>
        <taxon>Bacteria</taxon>
        <taxon>Pseudomonadati</taxon>
        <taxon>Bacteroidota</taxon>
        <taxon>Cytophagia</taxon>
        <taxon>Cytophagales</taxon>
        <taxon>Spirosomataceae</taxon>
        <taxon>Dyadobacter</taxon>
    </lineage>
</organism>
<evidence type="ECO:0000313" key="1">
    <source>
        <dbReference type="EMBL" id="TKT93155.1"/>
    </source>
</evidence>
<evidence type="ECO:0008006" key="3">
    <source>
        <dbReference type="Google" id="ProtNLM"/>
    </source>
</evidence>
<reference evidence="1 2" key="1">
    <citation type="submission" date="2019-05" db="EMBL/GenBank/DDBJ databases">
        <title>Dyadobacter AR-3-8 sp. nov., isolated from arctic soil.</title>
        <authorList>
            <person name="Chaudhary D.K."/>
        </authorList>
    </citation>
    <scope>NUCLEOTIDE SEQUENCE [LARGE SCALE GENOMIC DNA]</scope>
    <source>
        <strain evidence="1 2">AR-3-8</strain>
    </source>
</reference>
<dbReference type="AlphaFoldDB" id="A0A4U6D957"/>
<sequence length="227" mass="24949">MAIVDKETFSRLVKYPNDLDVSVIPQLEATIKAFPYCQISYSLLAKASVQADTDQLNDNTPRAAAYALSRIALQQLVEGKYKSNDSGISSANVDVLTEELPATVSEDILEVLEAKEIKVNPVSSISELQKKQQQIIEGFIKNNPRMGAIKQDMNAEPLALDLTGRVAQSNSSESFGGGIETEAFAKILVRQGKTDKAIDIYQKLILKKPEKKDYFAKKLSELIHSGS</sequence>
<keyword evidence="2" id="KW-1185">Reference proteome</keyword>
<evidence type="ECO:0000313" key="2">
    <source>
        <dbReference type="Proteomes" id="UP000304900"/>
    </source>
</evidence>
<dbReference type="OrthoDB" id="594666at2"/>
<comment type="caution">
    <text evidence="1">The sequence shown here is derived from an EMBL/GenBank/DDBJ whole genome shotgun (WGS) entry which is preliminary data.</text>
</comment>
<accession>A0A4U6D957</accession>
<protein>
    <recommendedName>
        <fullName evidence="3">Tetratricopeptide repeat protein</fullName>
    </recommendedName>
</protein>